<dbReference type="SUPFAM" id="SSF51735">
    <property type="entry name" value="NAD(P)-binding Rossmann-fold domains"/>
    <property type="match status" value="1"/>
</dbReference>
<dbReference type="Pfam" id="PF01408">
    <property type="entry name" value="GFO_IDH_MocA"/>
    <property type="match status" value="1"/>
</dbReference>
<protein>
    <submittedName>
        <fullName evidence="6">Oxidoreductase domain protein</fullName>
    </submittedName>
</protein>
<gene>
    <name evidence="6" type="ordered locus">Plabr_4297</name>
</gene>
<evidence type="ECO:0000256" key="3">
    <source>
        <dbReference type="SAM" id="SignalP"/>
    </source>
</evidence>
<dbReference type="KEGG" id="pbs:Plabr_4297"/>
<keyword evidence="2" id="KW-0560">Oxidoreductase</keyword>
<feature type="signal peptide" evidence="3">
    <location>
        <begin position="1"/>
        <end position="24"/>
    </location>
</feature>
<dbReference type="Pfam" id="PF22725">
    <property type="entry name" value="GFO_IDH_MocA_C3"/>
    <property type="match status" value="1"/>
</dbReference>
<comment type="similarity">
    <text evidence="1">Belongs to the Gfo/Idh/MocA family.</text>
</comment>
<dbReference type="eggNOG" id="COG0673">
    <property type="taxonomic scope" value="Bacteria"/>
</dbReference>
<dbReference type="SUPFAM" id="SSF55347">
    <property type="entry name" value="Glyceraldehyde-3-phosphate dehydrogenase-like, C-terminal domain"/>
    <property type="match status" value="1"/>
</dbReference>
<proteinExistence type="inferred from homology"/>
<feature type="domain" description="Gfo/Idh/MocA-like oxidoreductase N-terminal" evidence="4">
    <location>
        <begin position="31"/>
        <end position="149"/>
    </location>
</feature>
<keyword evidence="7" id="KW-1185">Reference proteome</keyword>
<accession>F0SJN2</accession>
<evidence type="ECO:0000313" key="7">
    <source>
        <dbReference type="Proteomes" id="UP000006860"/>
    </source>
</evidence>
<dbReference type="AlphaFoldDB" id="F0SJN2"/>
<evidence type="ECO:0000256" key="2">
    <source>
        <dbReference type="ARBA" id="ARBA00023002"/>
    </source>
</evidence>
<sequence>MNLTRRMFSMLLASVAMSPLLIHAEETARPIRIGIVGMTHGHVNGFLRRGGLTHFELAGICEPDQAVVEKYRERYDLPADLFYSNLNTFLEETRPEAVWAFNSTKEHLEVVEACAPRGIHVVVEKPLAVDLASARKMAELSRKHDVFVLTNLETSWFPSFHEAYRIAVTEQQLGPITRIVSHFGHPGPAEINVPPEFFKWLTDPELNGGGASADFGCYGGNLSTWLMNNERPLSVTAVFQTNKPDVYPNVDDNATLILEYRHAQSIVQASWDWTFSRKDLHIYGRKGVLRTIDTKRYDLRLERKNDPAMNIVTETPTPHESSVVYFDAVLRGKVDPAGGLSSLENNLIATEILEAARRSAQTGKTIRLPLEPAE</sequence>
<evidence type="ECO:0000259" key="5">
    <source>
        <dbReference type="Pfam" id="PF22725"/>
    </source>
</evidence>
<reference evidence="7" key="1">
    <citation type="submission" date="2011-02" db="EMBL/GenBank/DDBJ databases">
        <title>The complete genome of Planctomyces brasiliensis DSM 5305.</title>
        <authorList>
            <person name="Lucas S."/>
            <person name="Copeland A."/>
            <person name="Lapidus A."/>
            <person name="Bruce D."/>
            <person name="Goodwin L."/>
            <person name="Pitluck S."/>
            <person name="Kyrpides N."/>
            <person name="Mavromatis K."/>
            <person name="Pagani I."/>
            <person name="Ivanova N."/>
            <person name="Ovchinnikova G."/>
            <person name="Lu M."/>
            <person name="Detter J.C."/>
            <person name="Han C."/>
            <person name="Land M."/>
            <person name="Hauser L."/>
            <person name="Markowitz V."/>
            <person name="Cheng J.-F."/>
            <person name="Hugenholtz P."/>
            <person name="Woyke T."/>
            <person name="Wu D."/>
            <person name="Tindall B."/>
            <person name="Pomrenke H.G."/>
            <person name="Brambilla E."/>
            <person name="Klenk H.-P."/>
            <person name="Eisen J.A."/>
        </authorList>
    </citation>
    <scope>NUCLEOTIDE SEQUENCE [LARGE SCALE GENOMIC DNA]</scope>
    <source>
        <strain evidence="7">ATCC 49424 / DSM 5305 / JCM 21570 / NBRC 103401 / IFAM 1448</strain>
    </source>
</reference>
<organism evidence="6 7">
    <name type="scientific">Rubinisphaera brasiliensis (strain ATCC 49424 / DSM 5305 / JCM 21570 / IAM 15109 / NBRC 103401 / IFAM 1448)</name>
    <name type="common">Planctomyces brasiliensis</name>
    <dbReference type="NCBI Taxonomy" id="756272"/>
    <lineage>
        <taxon>Bacteria</taxon>
        <taxon>Pseudomonadati</taxon>
        <taxon>Planctomycetota</taxon>
        <taxon>Planctomycetia</taxon>
        <taxon>Planctomycetales</taxon>
        <taxon>Planctomycetaceae</taxon>
        <taxon>Rubinisphaera</taxon>
    </lineage>
</organism>
<dbReference type="InterPro" id="IPR000683">
    <property type="entry name" value="Gfo/Idh/MocA-like_OxRdtase_N"/>
</dbReference>
<name>F0SJN2_RUBBR</name>
<dbReference type="PANTHER" id="PTHR43708">
    <property type="entry name" value="CONSERVED EXPRESSED OXIDOREDUCTASE (EUROFUNG)"/>
    <property type="match status" value="1"/>
</dbReference>
<evidence type="ECO:0000313" key="6">
    <source>
        <dbReference type="EMBL" id="ADY61870.1"/>
    </source>
</evidence>
<feature type="chain" id="PRO_5003257044" evidence="3">
    <location>
        <begin position="25"/>
        <end position="374"/>
    </location>
</feature>
<dbReference type="Gene3D" id="3.40.50.720">
    <property type="entry name" value="NAD(P)-binding Rossmann-like Domain"/>
    <property type="match status" value="1"/>
</dbReference>
<dbReference type="Gene3D" id="3.30.360.10">
    <property type="entry name" value="Dihydrodipicolinate Reductase, domain 2"/>
    <property type="match status" value="1"/>
</dbReference>
<feature type="domain" description="GFO/IDH/MocA-like oxidoreductase" evidence="5">
    <location>
        <begin position="165"/>
        <end position="289"/>
    </location>
</feature>
<dbReference type="GO" id="GO:0000166">
    <property type="term" value="F:nucleotide binding"/>
    <property type="evidence" value="ECO:0007669"/>
    <property type="project" value="InterPro"/>
</dbReference>
<dbReference type="InterPro" id="IPR051317">
    <property type="entry name" value="Gfo/Idh/MocA_oxidoreduct"/>
</dbReference>
<dbReference type="EMBL" id="CP002546">
    <property type="protein sequence ID" value="ADY61870.1"/>
    <property type="molecule type" value="Genomic_DNA"/>
</dbReference>
<dbReference type="STRING" id="756272.Plabr_4297"/>
<dbReference type="Proteomes" id="UP000006860">
    <property type="component" value="Chromosome"/>
</dbReference>
<dbReference type="HOGENOM" id="CLU_023194_1_3_0"/>
<dbReference type="InterPro" id="IPR055170">
    <property type="entry name" value="GFO_IDH_MocA-like_dom"/>
</dbReference>
<evidence type="ECO:0000259" key="4">
    <source>
        <dbReference type="Pfam" id="PF01408"/>
    </source>
</evidence>
<dbReference type="GO" id="GO:0016491">
    <property type="term" value="F:oxidoreductase activity"/>
    <property type="evidence" value="ECO:0007669"/>
    <property type="project" value="UniProtKB-KW"/>
</dbReference>
<dbReference type="InterPro" id="IPR036291">
    <property type="entry name" value="NAD(P)-bd_dom_sf"/>
</dbReference>
<dbReference type="PANTHER" id="PTHR43708:SF5">
    <property type="entry name" value="CONSERVED EXPRESSED OXIDOREDUCTASE (EUROFUNG)-RELATED"/>
    <property type="match status" value="1"/>
</dbReference>
<keyword evidence="3" id="KW-0732">Signal</keyword>
<evidence type="ECO:0000256" key="1">
    <source>
        <dbReference type="ARBA" id="ARBA00010928"/>
    </source>
</evidence>